<gene>
    <name evidence="1" type="ORF">B0H17DRAFT_145987</name>
</gene>
<organism evidence="1 2">
    <name type="scientific">Mycena rosella</name>
    <name type="common">Pink bonnet</name>
    <name type="synonym">Agaricus rosellus</name>
    <dbReference type="NCBI Taxonomy" id="1033263"/>
    <lineage>
        <taxon>Eukaryota</taxon>
        <taxon>Fungi</taxon>
        <taxon>Dikarya</taxon>
        <taxon>Basidiomycota</taxon>
        <taxon>Agaricomycotina</taxon>
        <taxon>Agaricomycetes</taxon>
        <taxon>Agaricomycetidae</taxon>
        <taxon>Agaricales</taxon>
        <taxon>Marasmiineae</taxon>
        <taxon>Mycenaceae</taxon>
        <taxon>Mycena</taxon>
    </lineage>
</organism>
<keyword evidence="2" id="KW-1185">Reference proteome</keyword>
<evidence type="ECO:0000313" key="1">
    <source>
        <dbReference type="EMBL" id="KAJ7702416.1"/>
    </source>
</evidence>
<name>A0AAD7DZ72_MYCRO</name>
<protein>
    <submittedName>
        <fullName evidence="1">Uncharacterized protein</fullName>
    </submittedName>
</protein>
<dbReference type="InterPro" id="IPR052980">
    <property type="entry name" value="Crinkler_effector"/>
</dbReference>
<reference evidence="1" key="1">
    <citation type="submission" date="2023-03" db="EMBL/GenBank/DDBJ databases">
        <title>Massive genome expansion in bonnet fungi (Mycena s.s.) driven by repeated elements and novel gene families across ecological guilds.</title>
        <authorList>
            <consortium name="Lawrence Berkeley National Laboratory"/>
            <person name="Harder C.B."/>
            <person name="Miyauchi S."/>
            <person name="Viragh M."/>
            <person name="Kuo A."/>
            <person name="Thoen E."/>
            <person name="Andreopoulos B."/>
            <person name="Lu D."/>
            <person name="Skrede I."/>
            <person name="Drula E."/>
            <person name="Henrissat B."/>
            <person name="Morin E."/>
            <person name="Kohler A."/>
            <person name="Barry K."/>
            <person name="LaButti K."/>
            <person name="Morin E."/>
            <person name="Salamov A."/>
            <person name="Lipzen A."/>
            <person name="Mereny Z."/>
            <person name="Hegedus B."/>
            <person name="Baldrian P."/>
            <person name="Stursova M."/>
            <person name="Weitz H."/>
            <person name="Taylor A."/>
            <person name="Grigoriev I.V."/>
            <person name="Nagy L.G."/>
            <person name="Martin F."/>
            <person name="Kauserud H."/>
        </authorList>
    </citation>
    <scope>NUCLEOTIDE SEQUENCE</scope>
    <source>
        <strain evidence="1">CBHHK067</strain>
    </source>
</reference>
<sequence length="597" mass="66202">MSSRETQDPMSLKASKFADLLSKTAVEAAEPSTDLHDALWKRPLDQYIETVSASRFKQLAGPSQDVMEVDEDEDESQGEQIAYIDLQKAPALKRIFAPEYCKPIFIVRQEYMEAMEHVLTAAENVGDLGPPWNTRHIVTGQPGIGKSLGSYYFLFRLLSSGTATFYINETDNVATYYHEGGVSTLNPAECRLFPEKIREAAWVLVDIPRTPNWAPPFLATKGYNVIITASPSQPRMRNAIIGAQAVEWYMKPWTMAEISALMELNGEDLARTRDALKTHGLVPRALFGERPNAQKIKQAISVAATRNYFLEGGAFTLETAAGDPDITHQVYLVGPQVLQDGTFDRRAYTAQFLTADIATLLGAALDQRNQSFVVSLARAFNTVPQTRSAAGVIVEGMFHTALTQPAAGEEVINCSTVCSFHRITRSLTMFGTADRFFLESHRREDLRDRPLYLRPNSQTFACVDALLLTQDSVLHIQSSLSDRHVLILLTISTIIKCLNKHFPGSSGLLQVYCLLGIDMAKVQKLVNSAHGQLDVAKKAVTNRSTAPAGTETPAMFQDDFRSIPTAELHWLKGMTVHGIVYDPVSRMLTKVTPMKKR</sequence>
<dbReference type="EMBL" id="JARKIE010000015">
    <property type="protein sequence ID" value="KAJ7702416.1"/>
    <property type="molecule type" value="Genomic_DNA"/>
</dbReference>
<dbReference type="PANTHER" id="PTHR33129">
    <property type="entry name" value="PROTEIN KINASE DOMAIN-CONTAINING PROTEIN-RELATED"/>
    <property type="match status" value="1"/>
</dbReference>
<proteinExistence type="predicted"/>
<accession>A0AAD7DZ72</accession>
<dbReference type="Proteomes" id="UP001221757">
    <property type="component" value="Unassembled WGS sequence"/>
</dbReference>
<dbReference type="AlphaFoldDB" id="A0AAD7DZ72"/>
<evidence type="ECO:0000313" key="2">
    <source>
        <dbReference type="Proteomes" id="UP001221757"/>
    </source>
</evidence>
<dbReference type="PANTHER" id="PTHR33129:SF1">
    <property type="entry name" value="ATP-BINDING PROTEIN"/>
    <property type="match status" value="1"/>
</dbReference>
<comment type="caution">
    <text evidence="1">The sequence shown here is derived from an EMBL/GenBank/DDBJ whole genome shotgun (WGS) entry which is preliminary data.</text>
</comment>